<sequence length="352" mass="37956">MSINEISRPICILGLGLIGGSLLRALAQASQMDSGRDNQHDQGDLVVYGYNRSPSAASTARNDGYDVSNDLIETLQRAEIDKALIVLATPMPAIAGLLDVISEHAPSCGFTDVVSVKGEVYKLVQEYGMADRYVGGHPMAGTAHSGWSASRADLFRRAVWVVTFDHAIDADPSRDWLRLWVDVVHMASKVGAEVIPARVRQHDAAVARVSHLPHLLAETLAIVGDNGGALSLSLAAGSFRDGTRVAGTAPNLVRAMCETNHVALLDALDEALSLLNDARDHLLMEDPSLADLVDNGYRSRIRFEARSGLNKEQSVSPTHISNRPVFRLHPGGPQWVNQLIQAENTGARIEVV</sequence>
<dbReference type="NCBIfam" id="NF005108">
    <property type="entry name" value="PRK06545.1-6"/>
    <property type="match status" value="1"/>
</dbReference>
<dbReference type="InterPro" id="IPR046826">
    <property type="entry name" value="PDH_N"/>
</dbReference>
<dbReference type="InterPro" id="IPR036291">
    <property type="entry name" value="NAD(P)-bd_dom_sf"/>
</dbReference>
<dbReference type="Proteomes" id="UP000249886">
    <property type="component" value="Unassembled WGS sequence"/>
</dbReference>
<dbReference type="Gene3D" id="1.10.3660.10">
    <property type="entry name" value="6-phosphogluconate dehydrogenase C-terminal like domain"/>
    <property type="match status" value="1"/>
</dbReference>
<comment type="similarity">
    <text evidence="1">Belongs to the prephenate/arogenate dehydrogenase family.</text>
</comment>
<evidence type="ECO:0000313" key="4">
    <source>
        <dbReference type="EMBL" id="SPW24308.1"/>
    </source>
</evidence>
<dbReference type="GO" id="GO:0008977">
    <property type="term" value="F:prephenate dehydrogenase (NAD+) activity"/>
    <property type="evidence" value="ECO:0007669"/>
    <property type="project" value="UniProtKB-EC"/>
</dbReference>
<dbReference type="EMBL" id="UARK01000001">
    <property type="protein sequence ID" value="SPW24308.1"/>
    <property type="molecule type" value="Genomic_DNA"/>
</dbReference>
<gene>
    <name evidence="4" type="primary">tyrA</name>
    <name evidence="4" type="ORF">NCTC10254_00682</name>
</gene>
<evidence type="ECO:0000256" key="2">
    <source>
        <dbReference type="ARBA" id="ARBA00023002"/>
    </source>
</evidence>
<evidence type="ECO:0000259" key="3">
    <source>
        <dbReference type="PROSITE" id="PS51176"/>
    </source>
</evidence>
<dbReference type="PANTHER" id="PTHR21363">
    <property type="entry name" value="PREPHENATE DEHYDROGENASE"/>
    <property type="match status" value="1"/>
</dbReference>
<dbReference type="Pfam" id="PF20463">
    <property type="entry name" value="PDH_C"/>
    <property type="match status" value="1"/>
</dbReference>
<dbReference type="AlphaFoldDB" id="A0A6H9XKQ2"/>
<name>A0A6H9XKQ2_9CORY</name>
<dbReference type="InterPro" id="IPR046825">
    <property type="entry name" value="PDH_C"/>
</dbReference>
<dbReference type="GeneID" id="84572903"/>
<evidence type="ECO:0000256" key="1">
    <source>
        <dbReference type="ARBA" id="ARBA00007964"/>
    </source>
</evidence>
<evidence type="ECO:0000313" key="5">
    <source>
        <dbReference type="Proteomes" id="UP000249886"/>
    </source>
</evidence>
<organism evidence="4 5">
    <name type="scientific">Corynebacterium matruchotii</name>
    <dbReference type="NCBI Taxonomy" id="43768"/>
    <lineage>
        <taxon>Bacteria</taxon>
        <taxon>Bacillati</taxon>
        <taxon>Actinomycetota</taxon>
        <taxon>Actinomycetes</taxon>
        <taxon>Mycobacteriales</taxon>
        <taxon>Corynebacteriaceae</taxon>
        <taxon>Corynebacterium</taxon>
    </lineage>
</organism>
<dbReference type="Gene3D" id="3.40.50.720">
    <property type="entry name" value="NAD(P)-binding Rossmann-like Domain"/>
    <property type="match status" value="1"/>
</dbReference>
<dbReference type="InterPro" id="IPR050812">
    <property type="entry name" value="Preph/Arog_dehydrog"/>
</dbReference>
<dbReference type="GO" id="GO:0006571">
    <property type="term" value="P:tyrosine biosynthetic process"/>
    <property type="evidence" value="ECO:0007669"/>
    <property type="project" value="InterPro"/>
</dbReference>
<dbReference type="SUPFAM" id="SSF48179">
    <property type="entry name" value="6-phosphogluconate dehydrogenase C-terminal domain-like"/>
    <property type="match status" value="1"/>
</dbReference>
<dbReference type="GO" id="GO:0004665">
    <property type="term" value="F:prephenate dehydrogenase (NADP+) activity"/>
    <property type="evidence" value="ECO:0007669"/>
    <property type="project" value="InterPro"/>
</dbReference>
<feature type="domain" description="Prephenate/arogenate dehydrogenase" evidence="3">
    <location>
        <begin position="8"/>
        <end position="323"/>
    </location>
</feature>
<dbReference type="EC" id="1.3.1.43" evidence="4"/>
<dbReference type="PANTHER" id="PTHR21363:SF0">
    <property type="entry name" value="PREPHENATE DEHYDROGENASE [NADP(+)]"/>
    <property type="match status" value="1"/>
</dbReference>
<dbReference type="RefSeq" id="WP_005524446.1">
    <property type="nucleotide sequence ID" value="NZ_CAUVSC010000003.1"/>
</dbReference>
<accession>A0A6H9XKQ2</accession>
<dbReference type="Pfam" id="PF02153">
    <property type="entry name" value="PDH_N"/>
    <property type="match status" value="1"/>
</dbReference>
<reference evidence="4 5" key="1">
    <citation type="submission" date="2018-06" db="EMBL/GenBank/DDBJ databases">
        <authorList>
            <consortium name="Pathogen Informatics"/>
            <person name="Doyle S."/>
        </authorList>
    </citation>
    <scope>NUCLEOTIDE SEQUENCE [LARGE SCALE GENOMIC DNA]</scope>
    <source>
        <strain evidence="4 5">NCTC10254</strain>
    </source>
</reference>
<dbReference type="EC" id="1.3.1.12" evidence="4"/>
<proteinExistence type="inferred from homology"/>
<protein>
    <submittedName>
        <fullName evidence="4">Prephenate dehydrogenase</fullName>
        <ecNumber evidence="4">1.3.1.12</ecNumber>
        <ecNumber evidence="4">1.3.1.43</ecNumber>
    </submittedName>
</protein>
<dbReference type="SUPFAM" id="SSF51735">
    <property type="entry name" value="NAD(P)-binding Rossmann-fold domains"/>
    <property type="match status" value="1"/>
</dbReference>
<comment type="caution">
    <text evidence="4">The sequence shown here is derived from an EMBL/GenBank/DDBJ whole genome shotgun (WGS) entry which is preliminary data.</text>
</comment>
<dbReference type="InterPro" id="IPR003099">
    <property type="entry name" value="Prephen_DH"/>
</dbReference>
<dbReference type="GO" id="GO:0070403">
    <property type="term" value="F:NAD+ binding"/>
    <property type="evidence" value="ECO:0007669"/>
    <property type="project" value="InterPro"/>
</dbReference>
<dbReference type="PROSITE" id="PS51176">
    <property type="entry name" value="PDH_ADH"/>
    <property type="match status" value="1"/>
</dbReference>
<dbReference type="InterPro" id="IPR008927">
    <property type="entry name" value="6-PGluconate_DH-like_C_sf"/>
</dbReference>
<dbReference type="GO" id="GO:0047794">
    <property type="term" value="F:cyclohexadienyl dehydrogenase activity"/>
    <property type="evidence" value="ECO:0007669"/>
    <property type="project" value="UniProtKB-EC"/>
</dbReference>
<keyword evidence="2 4" id="KW-0560">Oxidoreductase</keyword>